<evidence type="ECO:0000313" key="1">
    <source>
        <dbReference type="EMBL" id="QDU33550.1"/>
    </source>
</evidence>
<dbReference type="KEGG" id="pcor:KS4_16010"/>
<accession>A0A517YTI7</accession>
<dbReference type="AlphaFoldDB" id="A0A517YTI7"/>
<reference evidence="1 2" key="1">
    <citation type="submission" date="2019-02" db="EMBL/GenBank/DDBJ databases">
        <title>Deep-cultivation of Planctomycetes and their phenomic and genomic characterization uncovers novel biology.</title>
        <authorList>
            <person name="Wiegand S."/>
            <person name="Jogler M."/>
            <person name="Boedeker C."/>
            <person name="Pinto D."/>
            <person name="Vollmers J."/>
            <person name="Rivas-Marin E."/>
            <person name="Kohn T."/>
            <person name="Peeters S.H."/>
            <person name="Heuer A."/>
            <person name="Rast P."/>
            <person name="Oberbeckmann S."/>
            <person name="Bunk B."/>
            <person name="Jeske O."/>
            <person name="Meyerdierks A."/>
            <person name="Storesund J.E."/>
            <person name="Kallscheuer N."/>
            <person name="Luecker S."/>
            <person name="Lage O.M."/>
            <person name="Pohl T."/>
            <person name="Merkel B.J."/>
            <person name="Hornburger P."/>
            <person name="Mueller R.-W."/>
            <person name="Bruemmer F."/>
            <person name="Labrenz M."/>
            <person name="Spormann A.M."/>
            <person name="Op den Camp H."/>
            <person name="Overmann J."/>
            <person name="Amann R."/>
            <person name="Jetten M.S.M."/>
            <person name="Mascher T."/>
            <person name="Medema M.H."/>
            <person name="Devos D.P."/>
            <person name="Kaster A.-K."/>
            <person name="Ovreas L."/>
            <person name="Rohde M."/>
            <person name="Galperin M.Y."/>
            <person name="Jogler C."/>
        </authorList>
    </citation>
    <scope>NUCLEOTIDE SEQUENCE [LARGE SCALE GENOMIC DNA]</scope>
    <source>
        <strain evidence="1 2">KS4</strain>
    </source>
</reference>
<sequence>MAYLIVKKGFSNKPFVVAAGDSDQIVLSYCKLCEIHKNHAFLYCNGEHHLSRGCKGDYSYGTPAYRIESKEVEAAIVAYKGGE</sequence>
<name>A0A517YTI7_9BACT</name>
<gene>
    <name evidence="1" type="ORF">KS4_16010</name>
</gene>
<dbReference type="EMBL" id="CP036425">
    <property type="protein sequence ID" value="QDU33550.1"/>
    <property type="molecule type" value="Genomic_DNA"/>
</dbReference>
<evidence type="ECO:0000313" key="2">
    <source>
        <dbReference type="Proteomes" id="UP000317369"/>
    </source>
</evidence>
<protein>
    <submittedName>
        <fullName evidence="1">Uncharacterized protein</fullName>
    </submittedName>
</protein>
<keyword evidence="2" id="KW-1185">Reference proteome</keyword>
<dbReference type="Proteomes" id="UP000317369">
    <property type="component" value="Chromosome"/>
</dbReference>
<proteinExistence type="predicted"/>
<organism evidence="1 2">
    <name type="scientific">Poriferisphaera corsica</name>
    <dbReference type="NCBI Taxonomy" id="2528020"/>
    <lineage>
        <taxon>Bacteria</taxon>
        <taxon>Pseudomonadati</taxon>
        <taxon>Planctomycetota</taxon>
        <taxon>Phycisphaerae</taxon>
        <taxon>Phycisphaerales</taxon>
        <taxon>Phycisphaeraceae</taxon>
        <taxon>Poriferisphaera</taxon>
    </lineage>
</organism>